<evidence type="ECO:0000313" key="7">
    <source>
        <dbReference type="EMBL" id="NCU50165.1"/>
    </source>
</evidence>
<dbReference type="NCBIfam" id="TIGR00012">
    <property type="entry name" value="L29"/>
    <property type="match status" value="1"/>
</dbReference>
<dbReference type="EMBL" id="RGGN01000003">
    <property type="protein sequence ID" value="NCU62516.1"/>
    <property type="molecule type" value="Genomic_DNA"/>
</dbReference>
<evidence type="ECO:0000256" key="2">
    <source>
        <dbReference type="ARBA" id="ARBA00022980"/>
    </source>
</evidence>
<protein>
    <recommendedName>
        <fullName evidence="4 5">Large ribosomal subunit protein uL29</fullName>
    </recommendedName>
</protein>
<dbReference type="InterPro" id="IPR036049">
    <property type="entry name" value="Ribosomal_uL29_sf"/>
</dbReference>
<dbReference type="Proteomes" id="UP000572953">
    <property type="component" value="Unassembled WGS sequence"/>
</dbReference>
<dbReference type="HAMAP" id="MF_00374">
    <property type="entry name" value="Ribosomal_uL29"/>
    <property type="match status" value="1"/>
</dbReference>
<dbReference type="GO" id="GO:0003735">
    <property type="term" value="F:structural constituent of ribosome"/>
    <property type="evidence" value="ECO:0007669"/>
    <property type="project" value="InterPro"/>
</dbReference>
<evidence type="ECO:0000256" key="1">
    <source>
        <dbReference type="ARBA" id="ARBA00009254"/>
    </source>
</evidence>
<dbReference type="Proteomes" id="UP000699985">
    <property type="component" value="Unassembled WGS sequence"/>
</dbReference>
<reference evidence="9 10" key="1">
    <citation type="submission" date="2018-10" db="EMBL/GenBank/DDBJ databases">
        <title>Iterative Subtractive Binning of Freshwater Chronoseries Metagenomes Recovers Nearly Complete Genomes from over Four Hundred Novel Species.</title>
        <authorList>
            <person name="Rodriguez-R L.M."/>
            <person name="Tsementzi D."/>
            <person name="Luo C."/>
            <person name="Konstantinidis K.T."/>
        </authorList>
    </citation>
    <scope>NUCLEOTIDE SEQUENCE [LARGE SCALE GENOMIC DNA]</scope>
    <source>
        <strain evidence="9">WB7_2B_003</strain>
        <strain evidence="6">WB7_6_001</strain>
        <strain evidence="7">WB8_1A_003</strain>
        <strain evidence="8">WB8_2A_004</strain>
    </source>
</reference>
<dbReference type="Proteomes" id="UP000713222">
    <property type="component" value="Unassembled WGS sequence"/>
</dbReference>
<evidence type="ECO:0000313" key="6">
    <source>
        <dbReference type="EMBL" id="NBN87723.1"/>
    </source>
</evidence>
<comment type="caution">
    <text evidence="9">The sequence shown here is derived from an EMBL/GenBank/DDBJ whole genome shotgun (WGS) entry which is preliminary data.</text>
</comment>
<keyword evidence="3 5" id="KW-0687">Ribonucleoprotein</keyword>
<dbReference type="Pfam" id="PF00831">
    <property type="entry name" value="Ribosomal_L29"/>
    <property type="match status" value="1"/>
</dbReference>
<dbReference type="SUPFAM" id="SSF46561">
    <property type="entry name" value="Ribosomal protein L29 (L29p)"/>
    <property type="match status" value="1"/>
</dbReference>
<dbReference type="Gene3D" id="1.10.287.310">
    <property type="match status" value="1"/>
</dbReference>
<dbReference type="EMBL" id="RGMI01000001">
    <property type="protein sequence ID" value="NCU50165.1"/>
    <property type="molecule type" value="Genomic_DNA"/>
</dbReference>
<dbReference type="EMBL" id="RGOB01000004">
    <property type="protein sequence ID" value="NCU52759.1"/>
    <property type="molecule type" value="Genomic_DNA"/>
</dbReference>
<evidence type="ECO:0000313" key="9">
    <source>
        <dbReference type="EMBL" id="NCU62516.1"/>
    </source>
</evidence>
<dbReference type="AlphaFoldDB" id="A0A845S8E5"/>
<evidence type="ECO:0000256" key="3">
    <source>
        <dbReference type="ARBA" id="ARBA00023274"/>
    </source>
</evidence>
<gene>
    <name evidence="5" type="primary">rpmC</name>
    <name evidence="6" type="ORF">EBV32_01340</name>
    <name evidence="9" type="ORF">EBV78_00235</name>
    <name evidence="7" type="ORF">EBX29_00040</name>
    <name evidence="8" type="ORF">EBX74_00375</name>
</gene>
<dbReference type="Proteomes" id="UP000747791">
    <property type="component" value="Unassembled WGS sequence"/>
</dbReference>
<dbReference type="CDD" id="cd00427">
    <property type="entry name" value="Ribosomal_L29_HIP"/>
    <property type="match status" value="1"/>
</dbReference>
<organism evidence="9 10">
    <name type="scientific">Candidatus Fonsibacter lacus</name>
    <dbReference type="NCBI Taxonomy" id="2576439"/>
    <lineage>
        <taxon>Bacteria</taxon>
        <taxon>Pseudomonadati</taxon>
        <taxon>Pseudomonadota</taxon>
        <taxon>Alphaproteobacteria</taxon>
        <taxon>Candidatus Pelagibacterales</taxon>
        <taxon>Candidatus Pelagibacterales incertae sedis</taxon>
        <taxon>Candidatus Fonsibacter</taxon>
    </lineage>
</organism>
<name>A0A845S8E5_9PROT</name>
<evidence type="ECO:0000256" key="4">
    <source>
        <dbReference type="ARBA" id="ARBA00035204"/>
    </source>
</evidence>
<dbReference type="InterPro" id="IPR001854">
    <property type="entry name" value="Ribosomal_uL29"/>
</dbReference>
<evidence type="ECO:0000313" key="10">
    <source>
        <dbReference type="Proteomes" id="UP000572953"/>
    </source>
</evidence>
<proteinExistence type="inferred from homology"/>
<evidence type="ECO:0000313" key="8">
    <source>
        <dbReference type="EMBL" id="NCU52759.1"/>
    </source>
</evidence>
<evidence type="ECO:0000256" key="5">
    <source>
        <dbReference type="HAMAP-Rule" id="MF_00374"/>
    </source>
</evidence>
<dbReference type="GO" id="GO:0005840">
    <property type="term" value="C:ribosome"/>
    <property type="evidence" value="ECO:0007669"/>
    <property type="project" value="UniProtKB-KW"/>
</dbReference>
<dbReference type="GO" id="GO:1990904">
    <property type="term" value="C:ribonucleoprotein complex"/>
    <property type="evidence" value="ECO:0007669"/>
    <property type="project" value="UniProtKB-KW"/>
</dbReference>
<sequence>MKTKEVKKLTQDQLFSELEKLKKEQFNIRFKKKNGQVTNTASIKTNRRSIAKVKTFINLNKAK</sequence>
<keyword evidence="2 5" id="KW-0689">Ribosomal protein</keyword>
<comment type="similarity">
    <text evidence="1 5">Belongs to the universal ribosomal protein uL29 family.</text>
</comment>
<accession>A0A845S8E5</accession>
<dbReference type="GO" id="GO:0006412">
    <property type="term" value="P:translation"/>
    <property type="evidence" value="ECO:0007669"/>
    <property type="project" value="UniProtKB-UniRule"/>
</dbReference>
<dbReference type="EMBL" id="RGET01000010">
    <property type="protein sequence ID" value="NBN87723.1"/>
    <property type="molecule type" value="Genomic_DNA"/>
</dbReference>